<evidence type="ECO:0000256" key="4">
    <source>
        <dbReference type="ARBA" id="ARBA00022989"/>
    </source>
</evidence>
<feature type="signal peptide" evidence="9">
    <location>
        <begin position="1"/>
        <end position="15"/>
    </location>
</feature>
<evidence type="ECO:0000256" key="2">
    <source>
        <dbReference type="ARBA" id="ARBA00022692"/>
    </source>
</evidence>
<name>A0A1E4TGV0_9ASCO</name>
<dbReference type="InterPro" id="IPR006581">
    <property type="entry name" value="VPS10"/>
</dbReference>
<evidence type="ECO:0000259" key="10">
    <source>
        <dbReference type="SMART" id="SM00602"/>
    </source>
</evidence>
<evidence type="ECO:0000256" key="5">
    <source>
        <dbReference type="ARBA" id="ARBA00023136"/>
    </source>
</evidence>
<keyword evidence="5 8" id="KW-0472">Membrane</keyword>
<dbReference type="Gene3D" id="3.30.60.270">
    <property type="match status" value="2"/>
</dbReference>
<dbReference type="GO" id="GO:0006623">
    <property type="term" value="P:protein targeting to vacuole"/>
    <property type="evidence" value="ECO:0007669"/>
    <property type="project" value="TreeGrafter"/>
</dbReference>
<keyword evidence="9" id="KW-0732">Signal</keyword>
<dbReference type="GO" id="GO:0006895">
    <property type="term" value="P:Golgi to endosome transport"/>
    <property type="evidence" value="ECO:0007669"/>
    <property type="project" value="TreeGrafter"/>
</dbReference>
<dbReference type="SMART" id="SM00602">
    <property type="entry name" value="VPS10"/>
    <property type="match status" value="2"/>
</dbReference>
<dbReference type="EMBL" id="KV453842">
    <property type="protein sequence ID" value="ODV90985.1"/>
    <property type="molecule type" value="Genomic_DNA"/>
</dbReference>
<sequence>MHYLVVLLLLFRVFADPLISTSDFPQSIGYFARFQKSLVYLAHDPILGNLYISKDDGAHFNKETSIPDGAAQALIFHPFDASKAYVLSGGLTHYYTRDRGSTWNTFQTRYPVEAAEESLRFNAQMPESILIKELTCADSTRFRPSCKTNSEEHTYEYSYDGLSTIKLMNTAAECMFGLNDKEISDVAVNDVLCIHNGNLIHSDNWFKSSKQALTEDGAPIENLQHLTSSNGFLVAVQEKIDGVLSIYTSKDSRSWTQAKFPDEIDHDVFTIVNAPTGNSIRIEFSYKLSNGRRRGSLYASNSHGTQFRKLIDGTVSDEYGFVDVEFPDNVNGILTVNVQSSSLSSGTAVVSRITHDDGKTWFPLTLEGSTQQLHIHGATEYQDVGRIFVPSVPGLLIATGNVGESLLPIDSSNVYLSYDSGYSWAKILEGPHEYAVAKHGSIIFAYSLASNYISSYKYSTDFGKSWTTADLPYELVQPQLLRTDGSSSAIFVIIGKPKSNSSKEFVSFAIDLSSVLSRKCQKAPSSDFELQYLRMDQSGSANCILGHKQYVYRRKPNADCFVDIASSSEMEILTENCPCTPEDYECDADYIESGGICLPKDSQRAKMDVDCENGASNYSGRNGYRLIPGNTCQGGYKPDSNADIPCHASDVVTPDSMKQSSGTIGTDALGKVKHSTQEFEGSYLTFRYLERSKASSGEDETVLLMNNRNQIFISHNNGADWAEVKPGVTFTAIYTNPYFHDYAYLLTSTEDIYYTSDRGANWSSFRRPSKPSQGGFNANDIMSFHPTEPNWLIWIGEEGCDDAFSPDCHLNSYITVNGGSRWTQMVSNCRKCSFVGDLAHSTESDKKNIVCEAFRQGNLNLLVSSDFFSTSEVAIKDVMAYAKSTPFLVAATSEDGKSLKAYVSLDGKSFAAVQFPPNFHIDREQSYTILDTATQSIFLHVTVNNRLGSEYGTVMKSNSNGTFYVASLDGVNRNEAGFADFEKMYGLEGVAVANVVANLNDAKNGATKSLKTKITFNDGGEWDYIKPPHSDSNGKRFSCSGDLNKCSLNLHGYTERRDPSDTYSSQSAVGLMLGVGNVGPNLVPFSESDTFITRDGGLTWTEVTKGAYMWEYGDQGSIIVIVNDRDPTDTLKYTLDEGETWVEYQFSDVPVVVYDLITVPSDNSRKFLVIGRMPTNKGDRFIVTQIDFTNIYSRKCVLDVDDSDNDDFELWTPSHPLNGDGCLFGHVAQYNRKITGRECYIGDIVPQPHKILKNCTCTRQDFECDYNYVRSQDGTCVLVPGFNPPDHSLICKEMPGTVEYWEPTGYRRIPISTCEGGQEFDKVTSHPCPGQENKYNQRKKGLHGFGLFVVILLPIVFTGTVMYAVWYHYYGKLGQIRLGEETSSHILSADSPLIKYPVIAISALVAVIATIPTLTLRVYDYLRSKVTGGRPSYTSRRQFARSRSAYTPVDTEEGELLGMNEDEGGNEDHFLDEGDE</sequence>
<keyword evidence="2 8" id="KW-0812">Transmembrane</keyword>
<feature type="region of interest" description="Disordered" evidence="7">
    <location>
        <begin position="1440"/>
        <end position="1476"/>
    </location>
</feature>
<dbReference type="GO" id="GO:0005794">
    <property type="term" value="C:Golgi apparatus"/>
    <property type="evidence" value="ECO:0007669"/>
    <property type="project" value="TreeGrafter"/>
</dbReference>
<dbReference type="FunFam" id="3.30.60.270:FF:000005">
    <property type="entry name" value="Sortilin"/>
    <property type="match status" value="1"/>
</dbReference>
<gene>
    <name evidence="11" type="ORF">CANCADRAFT_113925</name>
</gene>
<keyword evidence="3" id="KW-0677">Repeat</keyword>
<dbReference type="InterPro" id="IPR031777">
    <property type="entry name" value="Sortilin_C"/>
</dbReference>
<dbReference type="InterPro" id="IPR050310">
    <property type="entry name" value="VPS10-sortilin"/>
</dbReference>
<feature type="domain" description="VPS10" evidence="10">
    <location>
        <begin position="700"/>
        <end position="1333"/>
    </location>
</feature>
<evidence type="ECO:0000313" key="12">
    <source>
        <dbReference type="Proteomes" id="UP000095023"/>
    </source>
</evidence>
<evidence type="ECO:0000256" key="3">
    <source>
        <dbReference type="ARBA" id="ARBA00022737"/>
    </source>
</evidence>
<dbReference type="CDD" id="cd15482">
    <property type="entry name" value="Sialidase_non-viral"/>
    <property type="match status" value="2"/>
</dbReference>
<keyword evidence="6" id="KW-0325">Glycoprotein</keyword>
<dbReference type="GO" id="GO:0006896">
    <property type="term" value="P:Golgi to vacuole transport"/>
    <property type="evidence" value="ECO:0007669"/>
    <property type="project" value="TreeGrafter"/>
</dbReference>
<evidence type="ECO:0000256" key="6">
    <source>
        <dbReference type="ARBA" id="ARBA00023180"/>
    </source>
</evidence>
<dbReference type="Gene3D" id="2.10.70.80">
    <property type="match status" value="2"/>
</dbReference>
<evidence type="ECO:0000313" key="11">
    <source>
        <dbReference type="EMBL" id="ODV90985.1"/>
    </source>
</evidence>
<dbReference type="Gene3D" id="2.130.10.10">
    <property type="entry name" value="YVTN repeat-like/Quinoprotein amine dehydrogenase"/>
    <property type="match status" value="3"/>
</dbReference>
<feature type="transmembrane region" description="Helical" evidence="8">
    <location>
        <begin position="1345"/>
        <end position="1367"/>
    </location>
</feature>
<dbReference type="GO" id="GO:0005829">
    <property type="term" value="C:cytosol"/>
    <property type="evidence" value="ECO:0007669"/>
    <property type="project" value="GOC"/>
</dbReference>
<feature type="chain" id="PRO_5012113761" description="VPS10 domain-containing protein" evidence="9">
    <location>
        <begin position="16"/>
        <end position="1476"/>
    </location>
</feature>
<evidence type="ECO:0000256" key="8">
    <source>
        <dbReference type="SAM" id="Phobius"/>
    </source>
</evidence>
<evidence type="ECO:0000256" key="7">
    <source>
        <dbReference type="SAM" id="MobiDB-lite"/>
    </source>
</evidence>
<evidence type="ECO:0000256" key="1">
    <source>
        <dbReference type="ARBA" id="ARBA00004370"/>
    </source>
</evidence>
<evidence type="ECO:0000256" key="9">
    <source>
        <dbReference type="SAM" id="SignalP"/>
    </source>
</evidence>
<dbReference type="Proteomes" id="UP000095023">
    <property type="component" value="Unassembled WGS sequence"/>
</dbReference>
<dbReference type="InterPro" id="IPR015943">
    <property type="entry name" value="WD40/YVTN_repeat-like_dom_sf"/>
</dbReference>
<comment type="subcellular location">
    <subcellularLocation>
        <location evidence="1">Membrane</location>
    </subcellularLocation>
</comment>
<reference evidence="12" key="1">
    <citation type="submission" date="2016-02" db="EMBL/GenBank/DDBJ databases">
        <title>Comparative genomics of biotechnologically important yeasts.</title>
        <authorList>
            <consortium name="DOE Joint Genome Institute"/>
            <person name="Riley R."/>
            <person name="Haridas S."/>
            <person name="Wolfe K.H."/>
            <person name="Lopes M.R."/>
            <person name="Hittinger C.T."/>
            <person name="Goker M."/>
            <person name="Salamov A."/>
            <person name="Wisecaver J."/>
            <person name="Long T.M."/>
            <person name="Aerts A.L."/>
            <person name="Barry K."/>
            <person name="Choi C."/>
            <person name="Clum A."/>
            <person name="Coughlan A.Y."/>
            <person name="Deshpande S."/>
            <person name="Douglass A.P."/>
            <person name="Hanson S.J."/>
            <person name="Klenk H.-P."/>
            <person name="Labutti K."/>
            <person name="Lapidus A."/>
            <person name="Lindquist E."/>
            <person name="Lipzen A."/>
            <person name="Meier-Kolthoff J.P."/>
            <person name="Ohm R.A."/>
            <person name="Otillar R.P."/>
            <person name="Pangilinan J."/>
            <person name="Peng Y."/>
            <person name="Rokas A."/>
            <person name="Rosa C.A."/>
            <person name="Scheuner C."/>
            <person name="Sibirny A.A."/>
            <person name="Slot J.C."/>
            <person name="Stielow J.B."/>
            <person name="Sun H."/>
            <person name="Kurtzman C.P."/>
            <person name="Blackwell M."/>
            <person name="Jeffries T.W."/>
            <person name="Grigoriev I.V."/>
        </authorList>
    </citation>
    <scope>NUCLEOTIDE SEQUENCE [LARGE SCALE GENOMIC DNA]</scope>
    <source>
        <strain evidence="12">NRRL Y-17796</strain>
    </source>
</reference>
<dbReference type="PANTHER" id="PTHR12106:SF27">
    <property type="entry name" value="SORTILIN-RELATED RECEPTOR"/>
    <property type="match status" value="1"/>
</dbReference>
<keyword evidence="4 8" id="KW-1133">Transmembrane helix</keyword>
<dbReference type="OrthoDB" id="443634at2759"/>
<proteinExistence type="predicted"/>
<dbReference type="PANTHER" id="PTHR12106">
    <property type="entry name" value="SORTILIN RELATED"/>
    <property type="match status" value="1"/>
</dbReference>
<dbReference type="SUPFAM" id="SSF110296">
    <property type="entry name" value="Oligoxyloglucan reducing end-specific cellobiohydrolase"/>
    <property type="match status" value="3"/>
</dbReference>
<dbReference type="Pfam" id="PF15902">
    <property type="entry name" value="Sortilin-Vps10"/>
    <property type="match status" value="2"/>
</dbReference>
<feature type="compositionally biased region" description="Acidic residues" evidence="7">
    <location>
        <begin position="1450"/>
        <end position="1465"/>
    </location>
</feature>
<feature type="compositionally biased region" description="Basic and acidic residues" evidence="7">
    <location>
        <begin position="1466"/>
        <end position="1476"/>
    </location>
</feature>
<dbReference type="GO" id="GO:0016020">
    <property type="term" value="C:membrane"/>
    <property type="evidence" value="ECO:0007669"/>
    <property type="project" value="UniProtKB-SubCell"/>
</dbReference>
<feature type="transmembrane region" description="Helical" evidence="8">
    <location>
        <begin position="1393"/>
        <end position="1414"/>
    </location>
</feature>
<feature type="domain" description="VPS10" evidence="10">
    <location>
        <begin position="39"/>
        <end position="649"/>
    </location>
</feature>
<protein>
    <recommendedName>
        <fullName evidence="10">VPS10 domain-containing protein</fullName>
    </recommendedName>
</protein>
<keyword evidence="12" id="KW-1185">Reference proteome</keyword>
<accession>A0A1E4TGV0</accession>
<dbReference type="Pfam" id="PF15901">
    <property type="entry name" value="Sortilin_C"/>
    <property type="match status" value="2"/>
</dbReference>
<organism evidence="11 12">
    <name type="scientific">Tortispora caseinolytica NRRL Y-17796</name>
    <dbReference type="NCBI Taxonomy" id="767744"/>
    <lineage>
        <taxon>Eukaryota</taxon>
        <taxon>Fungi</taxon>
        <taxon>Dikarya</taxon>
        <taxon>Ascomycota</taxon>
        <taxon>Saccharomycotina</taxon>
        <taxon>Trigonopsidomycetes</taxon>
        <taxon>Trigonopsidales</taxon>
        <taxon>Trigonopsidaceae</taxon>
        <taxon>Tortispora</taxon>
    </lineage>
</organism>
<dbReference type="InterPro" id="IPR031778">
    <property type="entry name" value="Sortilin_N"/>
</dbReference>